<comment type="caution">
    <text evidence="1">The sequence shown here is derived from an EMBL/GenBank/DDBJ whole genome shotgun (WGS) entry which is preliminary data.</text>
</comment>
<dbReference type="Proteomes" id="UP001057402">
    <property type="component" value="Chromosome 7"/>
</dbReference>
<proteinExistence type="predicted"/>
<accession>A0ACB9NS39</accession>
<gene>
    <name evidence="1" type="ORF">MLD38_024470</name>
</gene>
<dbReference type="EMBL" id="CM042886">
    <property type="protein sequence ID" value="KAI4339538.1"/>
    <property type="molecule type" value="Genomic_DNA"/>
</dbReference>
<evidence type="ECO:0000313" key="1">
    <source>
        <dbReference type="EMBL" id="KAI4339538.1"/>
    </source>
</evidence>
<keyword evidence="2" id="KW-1185">Reference proteome</keyword>
<name>A0ACB9NS39_9MYRT</name>
<evidence type="ECO:0000313" key="2">
    <source>
        <dbReference type="Proteomes" id="UP001057402"/>
    </source>
</evidence>
<organism evidence="1 2">
    <name type="scientific">Melastoma candidum</name>
    <dbReference type="NCBI Taxonomy" id="119954"/>
    <lineage>
        <taxon>Eukaryota</taxon>
        <taxon>Viridiplantae</taxon>
        <taxon>Streptophyta</taxon>
        <taxon>Embryophyta</taxon>
        <taxon>Tracheophyta</taxon>
        <taxon>Spermatophyta</taxon>
        <taxon>Magnoliopsida</taxon>
        <taxon>eudicotyledons</taxon>
        <taxon>Gunneridae</taxon>
        <taxon>Pentapetalae</taxon>
        <taxon>rosids</taxon>
        <taxon>malvids</taxon>
        <taxon>Myrtales</taxon>
        <taxon>Melastomataceae</taxon>
        <taxon>Melastomatoideae</taxon>
        <taxon>Melastomateae</taxon>
        <taxon>Melastoma</taxon>
    </lineage>
</organism>
<reference evidence="2" key="1">
    <citation type="journal article" date="2023" name="Front. Plant Sci.">
        <title>Chromosomal-level genome assembly of Melastoma candidum provides insights into trichome evolution.</title>
        <authorList>
            <person name="Zhong Y."/>
            <person name="Wu W."/>
            <person name="Sun C."/>
            <person name="Zou P."/>
            <person name="Liu Y."/>
            <person name="Dai S."/>
            <person name="Zhou R."/>
        </authorList>
    </citation>
    <scope>NUCLEOTIDE SEQUENCE [LARGE SCALE GENOMIC DNA]</scope>
</reference>
<sequence>MEKQSMDLNHNDFIDLRTRPDSGSPDGDCILPSYDFHPIRPSIPSAVLNYSSMDSFDPAKVITEKDSLSLDTTLVSEIDRTMKKHTDNLMHSLEGVSARLTQLETRARNLENSVDDLKASVGNNHGSSDGKMRQLENILREVQTGVQFIKDKQEILETQFQLAKVQVSPPNPRTDTLKSSHEELMPPSLYPPAQPFQQPPHGLPPQSTPALLTPNVPPPPASLAVSQPNPPPATPAQVLNQFPPTQTPPVPQREAYFSPPGHAQNQEAPTQHQQYQLPSAQLSHPPPSMPPPHHPYPPHFQPQYPPPSHPVQPHSSGSPMLQPQLGHRTEESPYLPPQTIQPNVHQPPSQTPSGPPPPPQQCYGGAPPIYEATPPPRSRSGFAPGYGYPSGSSEPSYGGGPQYGSGSAVKSQQHPQGGSMGSSYSQLPTARILPQALPTASPVTSGSGSGSSGNRIPSDDVVDKVTSMGFSRDQVRATVRRLTDDGQAVDLNTVLDKLMNDSDVRPPRGWFGRKACTGVRFLRQRGIR</sequence>
<protein>
    <submittedName>
        <fullName evidence="1">Uncharacterized protein</fullName>
    </submittedName>
</protein>